<name>A0ABW0LQG2_9BACL</name>
<dbReference type="InterPro" id="IPR031100">
    <property type="entry name" value="LOG_fam"/>
</dbReference>
<dbReference type="RefSeq" id="WP_209746531.1">
    <property type="nucleotide sequence ID" value="NZ_JBHSMH010000007.1"/>
</dbReference>
<dbReference type="NCBIfam" id="TIGR00730">
    <property type="entry name" value="Rossman fold protein, TIGR00730 family"/>
    <property type="match status" value="1"/>
</dbReference>
<accession>A0ABW0LQG2</accession>
<reference evidence="4" key="1">
    <citation type="journal article" date="2019" name="Int. J. Syst. Evol. Microbiol.">
        <title>The Global Catalogue of Microorganisms (GCM) 10K type strain sequencing project: providing services to taxonomists for standard genome sequencing and annotation.</title>
        <authorList>
            <consortium name="The Broad Institute Genomics Platform"/>
            <consortium name="The Broad Institute Genome Sequencing Center for Infectious Disease"/>
            <person name="Wu L."/>
            <person name="Ma J."/>
        </authorList>
    </citation>
    <scope>NUCLEOTIDE SEQUENCE [LARGE SCALE GENOMIC DNA]</scope>
    <source>
        <strain evidence="4">CCUG 57113</strain>
    </source>
</reference>
<keyword evidence="4" id="KW-1185">Reference proteome</keyword>
<evidence type="ECO:0000313" key="3">
    <source>
        <dbReference type="EMBL" id="MFC5468140.1"/>
    </source>
</evidence>
<dbReference type="EC" id="3.2.2.n1" evidence="2"/>
<proteinExistence type="inferred from homology"/>
<comment type="caution">
    <text evidence="3">The sequence shown here is derived from an EMBL/GenBank/DDBJ whole genome shotgun (WGS) entry which is preliminary data.</text>
</comment>
<dbReference type="Pfam" id="PF03641">
    <property type="entry name" value="Lysine_decarbox"/>
    <property type="match status" value="1"/>
</dbReference>
<dbReference type="PANTHER" id="PTHR31223">
    <property type="entry name" value="LOG FAMILY PROTEIN YJL055W"/>
    <property type="match status" value="1"/>
</dbReference>
<dbReference type="SUPFAM" id="SSF102405">
    <property type="entry name" value="MCP/YpsA-like"/>
    <property type="match status" value="1"/>
</dbReference>
<evidence type="ECO:0000313" key="4">
    <source>
        <dbReference type="Proteomes" id="UP001596105"/>
    </source>
</evidence>
<dbReference type="PANTHER" id="PTHR31223:SF70">
    <property type="entry name" value="LOG FAMILY PROTEIN YJL055W"/>
    <property type="match status" value="1"/>
</dbReference>
<gene>
    <name evidence="3" type="ORF">ACFPPD_05360</name>
</gene>
<evidence type="ECO:0000256" key="2">
    <source>
        <dbReference type="RuleBase" id="RU363015"/>
    </source>
</evidence>
<keyword evidence="2" id="KW-0378">Hydrolase</keyword>
<evidence type="ECO:0000256" key="1">
    <source>
        <dbReference type="ARBA" id="ARBA00006763"/>
    </source>
</evidence>
<dbReference type="Gene3D" id="3.40.50.450">
    <property type="match status" value="1"/>
</dbReference>
<dbReference type="InterPro" id="IPR005269">
    <property type="entry name" value="LOG"/>
</dbReference>
<dbReference type="EMBL" id="JBHSMH010000007">
    <property type="protein sequence ID" value="MFC5468140.1"/>
    <property type="molecule type" value="Genomic_DNA"/>
</dbReference>
<keyword evidence="2" id="KW-0203">Cytokinin biosynthesis</keyword>
<comment type="similarity">
    <text evidence="1 2">Belongs to the LOG family.</text>
</comment>
<dbReference type="Proteomes" id="UP001596105">
    <property type="component" value="Unassembled WGS sequence"/>
</dbReference>
<sequence>MKRVCVFAGSNVGLSSEYEQKAIQLGELIASKDFELVYGGSKIGLMGRVADAVLTAGGKVTGVMPRNLFKGEMVHSGLTELHEVGNMHERKALMSELADSYIALPGGLGTFEELFEVISWSQLGIHKKPVGVLNVLSFYQPIAEMLKQAVKSGFMQETNLGLVIFEEEPELLINKIINYIPPKQVNKWNELT</sequence>
<protein>
    <recommendedName>
        <fullName evidence="2">Cytokinin riboside 5'-monophosphate phosphoribohydrolase</fullName>
        <ecNumber evidence="2">3.2.2.n1</ecNumber>
    </recommendedName>
</protein>
<organism evidence="3 4">
    <name type="scientific">Cohnella suwonensis</name>
    <dbReference type="NCBI Taxonomy" id="696072"/>
    <lineage>
        <taxon>Bacteria</taxon>
        <taxon>Bacillati</taxon>
        <taxon>Bacillota</taxon>
        <taxon>Bacilli</taxon>
        <taxon>Bacillales</taxon>
        <taxon>Paenibacillaceae</taxon>
        <taxon>Cohnella</taxon>
    </lineage>
</organism>